<dbReference type="FunFam" id="3.30.40.10:FF:000417">
    <property type="entry name" value="E3 ubiquitin ligase BIG BROTHER-related"/>
    <property type="match status" value="1"/>
</dbReference>
<organism evidence="4">
    <name type="scientific">Triticum aestivum</name>
    <name type="common">Wheat</name>
    <dbReference type="NCBI Taxonomy" id="4565"/>
    <lineage>
        <taxon>Eukaryota</taxon>
        <taxon>Viridiplantae</taxon>
        <taxon>Streptophyta</taxon>
        <taxon>Embryophyta</taxon>
        <taxon>Tracheophyta</taxon>
        <taxon>Spermatophyta</taxon>
        <taxon>Magnoliopsida</taxon>
        <taxon>Liliopsida</taxon>
        <taxon>Poales</taxon>
        <taxon>Poaceae</taxon>
        <taxon>BOP clade</taxon>
        <taxon>Pooideae</taxon>
        <taxon>Triticodae</taxon>
        <taxon>Triticeae</taxon>
        <taxon>Triticinae</taxon>
        <taxon>Triticum</taxon>
    </lineage>
</organism>
<evidence type="ECO:0000256" key="1">
    <source>
        <dbReference type="PROSITE-ProRule" id="PRU00175"/>
    </source>
</evidence>
<feature type="compositionally biased region" description="Low complexity" evidence="2">
    <location>
        <begin position="97"/>
        <end position="106"/>
    </location>
</feature>
<dbReference type="Gramene" id="TraesCS5A02G325400.2">
    <property type="protein sequence ID" value="TraesCS5A02G325400.2"/>
    <property type="gene ID" value="TraesCS5A02G325400"/>
</dbReference>
<reference evidence="4" key="1">
    <citation type="submission" date="2018-08" db="EMBL/GenBank/DDBJ databases">
        <authorList>
            <person name="Rossello M."/>
        </authorList>
    </citation>
    <scope>NUCLEOTIDE SEQUENCE [LARGE SCALE GENOMIC DNA]</scope>
    <source>
        <strain evidence="4">cv. Chinese Spring</strain>
    </source>
</reference>
<feature type="compositionally biased region" description="Acidic residues" evidence="2">
    <location>
        <begin position="107"/>
        <end position="120"/>
    </location>
</feature>
<keyword evidence="1" id="KW-0862">Zinc</keyword>
<dbReference type="GO" id="GO:0008270">
    <property type="term" value="F:zinc ion binding"/>
    <property type="evidence" value="ECO:0007669"/>
    <property type="project" value="UniProtKB-KW"/>
</dbReference>
<dbReference type="Gramene" id="TraesCS5A03G0789700.1">
    <property type="protein sequence ID" value="TraesCS5A03G0789700.1.CDS"/>
    <property type="gene ID" value="TraesCS5A03G0789700"/>
</dbReference>
<sequence>MEDSKGSDGGGGERPGADHNPSPDQPPPVAAPGGGDDAAAAAAAAAALAEDDARRPFTALSQVDADLALARVLQEQERAYMMLRMNGVGGGGGEGSDYGSSEAGSYEYDEDAEEDYEEELENHLRVHHHEHPGGGEGDGDDDLEADGEGEGEGQDEGSEESEYEEEGFDEDEEVEDVELDPAEYEDDEAYARALQDAEEREVAARLMALAGISEWRAVEHVEDHINDAQDSWQEVDPDEYSYEELVALGDVVGTESRGLSADTLASLPSVTYKTKDMQDGNTEQCVICRVEFEEGESLVALPCNHSYHPDCINQWLQINKLTMCRYALCVAQKFLPQQTSRHDQQSLVNQLHLQKKKRKTNQLLALCGSM</sequence>
<dbReference type="PROSITE" id="PS50089">
    <property type="entry name" value="ZF_RING_2"/>
    <property type="match status" value="1"/>
</dbReference>
<dbReference type="InterPro" id="IPR001841">
    <property type="entry name" value="Znf_RING"/>
</dbReference>
<feature type="region of interest" description="Disordered" evidence="2">
    <location>
        <begin position="85"/>
        <end position="185"/>
    </location>
</feature>
<dbReference type="Pfam" id="PF13639">
    <property type="entry name" value="zf-RING_2"/>
    <property type="match status" value="1"/>
</dbReference>
<dbReference type="AlphaFoldDB" id="A0A3B6KMK0"/>
<dbReference type="InterPro" id="IPR013083">
    <property type="entry name" value="Znf_RING/FYVE/PHD"/>
</dbReference>
<keyword evidence="5" id="KW-1185">Reference proteome</keyword>
<evidence type="ECO:0000313" key="5">
    <source>
        <dbReference type="Proteomes" id="UP000019116"/>
    </source>
</evidence>
<dbReference type="Gene3D" id="3.30.40.10">
    <property type="entry name" value="Zinc/RING finger domain, C3HC4 (zinc finger)"/>
    <property type="match status" value="1"/>
</dbReference>
<dbReference type="SMR" id="A0A3B6KMK0"/>
<feature type="compositionally biased region" description="Gly residues" evidence="2">
    <location>
        <begin position="87"/>
        <end position="96"/>
    </location>
</feature>
<gene>
    <name evidence="4" type="primary">LOC123104578</name>
</gene>
<dbReference type="STRING" id="4565.A0A3B6KMK0"/>
<feature type="region of interest" description="Disordered" evidence="2">
    <location>
        <begin position="1"/>
        <end position="43"/>
    </location>
</feature>
<evidence type="ECO:0000259" key="3">
    <source>
        <dbReference type="PROSITE" id="PS50089"/>
    </source>
</evidence>
<reference evidence="4" key="2">
    <citation type="submission" date="2018-10" db="UniProtKB">
        <authorList>
            <consortium name="EnsemblPlants"/>
        </authorList>
    </citation>
    <scope>IDENTIFICATION</scope>
</reference>
<keyword evidence="1" id="KW-0863">Zinc-finger</keyword>
<accession>A0A3B6KMK0</accession>
<feature type="domain" description="RING-type" evidence="3">
    <location>
        <begin position="285"/>
        <end position="324"/>
    </location>
</feature>
<proteinExistence type="predicted"/>
<feature type="compositionally biased region" description="Acidic residues" evidence="2">
    <location>
        <begin position="137"/>
        <end position="185"/>
    </location>
</feature>
<dbReference type="Proteomes" id="UP000019116">
    <property type="component" value="Chromosome 5A"/>
</dbReference>
<dbReference type="InterPro" id="IPR043312">
    <property type="entry name" value="AtBBR-like"/>
</dbReference>
<dbReference type="PANTHER" id="PTHR47530">
    <property type="entry name" value="E3 UBIQUITIN LIGASE BIG BROTHER-RELATED"/>
    <property type="match status" value="1"/>
</dbReference>
<evidence type="ECO:0000256" key="2">
    <source>
        <dbReference type="SAM" id="MobiDB-lite"/>
    </source>
</evidence>
<name>A0A3B6KMK0_WHEAT</name>
<dbReference type="SUPFAM" id="SSF57850">
    <property type="entry name" value="RING/U-box"/>
    <property type="match status" value="1"/>
</dbReference>
<dbReference type="OrthoDB" id="8062037at2759"/>
<protein>
    <recommendedName>
        <fullName evidence="3">RING-type domain-containing protein</fullName>
    </recommendedName>
</protein>
<dbReference type="EnsemblPlants" id="TraesCS5A02G325400.2">
    <property type="protein sequence ID" value="TraesCS5A02G325400.2"/>
    <property type="gene ID" value="TraesCS5A02G325400"/>
</dbReference>
<evidence type="ECO:0000313" key="4">
    <source>
        <dbReference type="EnsemblPlants" id="TraesCS5A02G325400.2"/>
    </source>
</evidence>
<keyword evidence="1" id="KW-0479">Metal-binding</keyword>
<dbReference type="PANTHER" id="PTHR47530:SF4">
    <property type="entry name" value="E3 UBIQUITIN LIGASE BIG BROTHER-RELATED"/>
    <property type="match status" value="1"/>
</dbReference>